<name>A0A2U9PSC7_MYCSE</name>
<dbReference type="PANTHER" id="PTHR48081">
    <property type="entry name" value="AB HYDROLASE SUPERFAMILY PROTEIN C4A8.06C"/>
    <property type="match status" value="1"/>
</dbReference>
<dbReference type="EMBL" id="CP027541">
    <property type="protein sequence ID" value="AWT54195.1"/>
    <property type="molecule type" value="Genomic_DNA"/>
</dbReference>
<accession>A0A2U9PSC7</accession>
<gene>
    <name evidence="3" type="ORF">D806_032230</name>
</gene>
<dbReference type="SUPFAM" id="SSF53474">
    <property type="entry name" value="alpha/beta-Hydrolases"/>
    <property type="match status" value="1"/>
</dbReference>
<dbReference type="AlphaFoldDB" id="A0A2U9PSC7"/>
<evidence type="ECO:0000313" key="4">
    <source>
        <dbReference type="Proteomes" id="UP000011200"/>
    </source>
</evidence>
<dbReference type="GO" id="GO:0016787">
    <property type="term" value="F:hydrolase activity"/>
    <property type="evidence" value="ECO:0007669"/>
    <property type="project" value="UniProtKB-KW"/>
</dbReference>
<protein>
    <recommendedName>
        <fullName evidence="2">BD-FAE-like domain-containing protein</fullName>
    </recommendedName>
</protein>
<feature type="domain" description="BD-FAE-like" evidence="2">
    <location>
        <begin position="25"/>
        <end position="126"/>
    </location>
</feature>
<organism evidence="3 4">
    <name type="scientific">Mycolicibacterium smegmatis (strain MKD8)</name>
    <name type="common">Mycobacterium smegmatis</name>
    <dbReference type="NCBI Taxonomy" id="1214915"/>
    <lineage>
        <taxon>Bacteria</taxon>
        <taxon>Bacillati</taxon>
        <taxon>Actinomycetota</taxon>
        <taxon>Actinomycetes</taxon>
        <taxon>Mycobacteriales</taxon>
        <taxon>Mycobacteriaceae</taxon>
        <taxon>Mycolicibacterium</taxon>
    </lineage>
</organism>
<dbReference type="RefSeq" id="WP_080628068.1">
    <property type="nucleotide sequence ID" value="NZ_CP027541.1"/>
</dbReference>
<sequence>MNTAATQPVAPVRHGYGDHRDQFGDLYLPAQGPARGAITLVHGGFWRTHRGLEMTAAAAGTLAARGWHVWNIEYRRGGPWQETMQDCLRAFDHLETLVDTGTTTLVGHSAGGHLAAWVAARRRPQRLVTLNGVVDLGLAHRLGVGDGAVAQFLGPRSTPSDLITADAVTTLPSVPTRCLHSRADERVPFTISAGYAAKARRLDRDCQLIEVPGHHTAVIEPDSAAWPTVLSVIENAWPTGPSGRDAT</sequence>
<dbReference type="InterPro" id="IPR049492">
    <property type="entry name" value="BD-FAE-like_dom"/>
</dbReference>
<dbReference type="InterPro" id="IPR029058">
    <property type="entry name" value="AB_hydrolase_fold"/>
</dbReference>
<dbReference type="Proteomes" id="UP000011200">
    <property type="component" value="Chromosome"/>
</dbReference>
<proteinExistence type="predicted"/>
<dbReference type="InterPro" id="IPR050300">
    <property type="entry name" value="GDXG_lipolytic_enzyme"/>
</dbReference>
<reference evidence="3 4" key="1">
    <citation type="journal article" date="2013" name="Genome Announc.">
        <title>Draft genome sequence of MKD8, a conjugal recipient Mycobacterium smegmatis strain.</title>
        <authorList>
            <person name="Gray T.A."/>
            <person name="Palumbo M.J."/>
            <person name="Derbyshire K.M."/>
        </authorList>
    </citation>
    <scope>NUCLEOTIDE SEQUENCE [LARGE SCALE GENOMIC DNA]</scope>
    <source>
        <strain evidence="3 4">MKD8</strain>
    </source>
</reference>
<dbReference type="Gene3D" id="3.40.50.1820">
    <property type="entry name" value="alpha/beta hydrolase"/>
    <property type="match status" value="1"/>
</dbReference>
<dbReference type="Pfam" id="PF20434">
    <property type="entry name" value="BD-FAE"/>
    <property type="match status" value="1"/>
</dbReference>
<reference evidence="4" key="2">
    <citation type="submission" date="2018-03" db="EMBL/GenBank/DDBJ databases">
        <authorList>
            <person name="Derbyshire K."/>
            <person name="Gray T.A."/>
            <person name="Champion M."/>
        </authorList>
    </citation>
    <scope>NUCLEOTIDE SEQUENCE [LARGE SCALE GENOMIC DNA]</scope>
    <source>
        <strain evidence="4">MKD8</strain>
    </source>
</reference>
<evidence type="ECO:0000313" key="3">
    <source>
        <dbReference type="EMBL" id="AWT54195.1"/>
    </source>
</evidence>
<keyword evidence="1" id="KW-0378">Hydrolase</keyword>
<evidence type="ECO:0000256" key="1">
    <source>
        <dbReference type="ARBA" id="ARBA00022801"/>
    </source>
</evidence>
<evidence type="ECO:0000259" key="2">
    <source>
        <dbReference type="Pfam" id="PF20434"/>
    </source>
</evidence>